<gene>
    <name evidence="1" type="ORF">ENU78_04460</name>
</gene>
<keyword evidence="1" id="KW-0255">Endonuclease</keyword>
<evidence type="ECO:0000313" key="1">
    <source>
        <dbReference type="EMBL" id="HGK23689.1"/>
    </source>
</evidence>
<keyword evidence="1" id="KW-0378">Hydrolase</keyword>
<protein>
    <submittedName>
        <fullName evidence="1">HNH endonuclease</fullName>
    </submittedName>
</protein>
<dbReference type="EMBL" id="DTDV01000013">
    <property type="protein sequence ID" value="HGK23689.1"/>
    <property type="molecule type" value="Genomic_DNA"/>
</dbReference>
<dbReference type="GO" id="GO:0004519">
    <property type="term" value="F:endonuclease activity"/>
    <property type="evidence" value="ECO:0007669"/>
    <property type="project" value="UniProtKB-KW"/>
</dbReference>
<comment type="caution">
    <text evidence="1">The sequence shown here is derived from an EMBL/GenBank/DDBJ whole genome shotgun (WGS) entry which is preliminary data.</text>
</comment>
<name>A0A7V4DWY8_DICTH</name>
<keyword evidence="1" id="KW-0540">Nuclease</keyword>
<organism evidence="1">
    <name type="scientific">Dictyoglomus thermophilum</name>
    <dbReference type="NCBI Taxonomy" id="14"/>
    <lineage>
        <taxon>Bacteria</taxon>
        <taxon>Pseudomonadati</taxon>
        <taxon>Dictyoglomota</taxon>
        <taxon>Dictyoglomia</taxon>
        <taxon>Dictyoglomales</taxon>
        <taxon>Dictyoglomaceae</taxon>
        <taxon>Dictyoglomus</taxon>
    </lineage>
</organism>
<accession>A0A7V4DWY8</accession>
<dbReference type="AlphaFoldDB" id="A0A7V4DWY8"/>
<sequence>MEKDLKLTIELIPESAWGENLRKYLPKKVWDRIRKEVFKKSGYKCAICGSSEKLQCHEVWEFDDENHILKLKDFMALCEKCHLVKHFGMAGVLASEGKINLEELVRHFMRVNNCDRKTFEEHKREAFKKFHERSRYEWLLDISVLKTYNN</sequence>
<reference evidence="1" key="1">
    <citation type="journal article" date="2020" name="mSystems">
        <title>Genome- and Community-Level Interaction Insights into Carbon Utilization and Element Cycling Functions of Hydrothermarchaeota in Hydrothermal Sediment.</title>
        <authorList>
            <person name="Zhou Z."/>
            <person name="Liu Y."/>
            <person name="Xu W."/>
            <person name="Pan J."/>
            <person name="Luo Z.H."/>
            <person name="Li M."/>
        </authorList>
    </citation>
    <scope>NUCLEOTIDE SEQUENCE [LARGE SCALE GENOMIC DNA]</scope>
    <source>
        <strain evidence="1">SpSt-70</strain>
    </source>
</reference>
<proteinExistence type="predicted"/>